<keyword evidence="5 10" id="KW-0274">FAD</keyword>
<keyword evidence="4 10" id="KW-0285">Flavoprotein</keyword>
<dbReference type="InterPro" id="IPR037069">
    <property type="entry name" value="AcylCoA_DH/ox_N_sf"/>
</dbReference>
<dbReference type="GO" id="GO:0003995">
    <property type="term" value="F:acyl-CoA dehydrogenase activity"/>
    <property type="evidence" value="ECO:0007669"/>
    <property type="project" value="InterPro"/>
</dbReference>
<evidence type="ECO:0000256" key="1">
    <source>
        <dbReference type="ARBA" id="ARBA00001974"/>
    </source>
</evidence>
<evidence type="ECO:0000259" key="13">
    <source>
        <dbReference type="Pfam" id="PF02771"/>
    </source>
</evidence>
<dbReference type="GO" id="GO:0050660">
    <property type="term" value="F:flavin adenine dinucleotide binding"/>
    <property type="evidence" value="ECO:0007669"/>
    <property type="project" value="InterPro"/>
</dbReference>
<dbReference type="InterPro" id="IPR046373">
    <property type="entry name" value="Acyl-CoA_Oxase/DH_mid-dom_sf"/>
</dbReference>
<dbReference type="InterPro" id="IPR013786">
    <property type="entry name" value="AcylCoA_DH/ox_N"/>
</dbReference>
<dbReference type="InterPro" id="IPR006091">
    <property type="entry name" value="Acyl-CoA_Oxase/DH_mid-dom"/>
</dbReference>
<comment type="similarity">
    <text evidence="3 10">Belongs to the acyl-CoA dehydrogenase family.</text>
</comment>
<dbReference type="PANTHER" id="PTHR48083">
    <property type="entry name" value="MEDIUM-CHAIN SPECIFIC ACYL-COA DEHYDROGENASE, MITOCHONDRIAL-RELATED"/>
    <property type="match status" value="1"/>
</dbReference>
<dbReference type="Gene3D" id="2.40.110.10">
    <property type="entry name" value="Butyryl-CoA Dehydrogenase, subunit A, domain 2"/>
    <property type="match status" value="1"/>
</dbReference>
<dbReference type="FunFam" id="1.20.140.10:FF:000001">
    <property type="entry name" value="Acyl-CoA dehydrogenase"/>
    <property type="match status" value="1"/>
</dbReference>
<dbReference type="PANTHER" id="PTHR48083:SF20">
    <property type="entry name" value="LONG-CHAIN SPECIFIC ACYL-COA DEHYDROGENASE, MITOCHONDRIAL"/>
    <property type="match status" value="1"/>
</dbReference>
<evidence type="ECO:0000256" key="5">
    <source>
        <dbReference type="ARBA" id="ARBA00022827"/>
    </source>
</evidence>
<evidence type="ECO:0000256" key="10">
    <source>
        <dbReference type="RuleBase" id="RU362125"/>
    </source>
</evidence>
<dbReference type="Proteomes" id="UP000182375">
    <property type="component" value="Unassembled WGS sequence"/>
</dbReference>
<sequence>MKRTLFEAEHEDYRESVRAFIAKHVVPHYADWDKAGIVPRELFTGLGALGALGIAVPEEFGGAGIHDFRYNTILHEEGARAAAIPAILGPTLHADVCLPYFLDQTDDEQKARWLPGIASGELITAVAMTEPGTGSDLSGIRTKAVRDGDHYVLDGAKTFITNGINADLVVVAVRTGEHPHRGLSLIVVERGTPGFERGRKLEKVGLHAQDTAELVFDGARVPAANLLGAEGEGFFALTRNLAQERMSVAIAGLAQASAAFDWTVEYVRERKAFGKPIGSLQVIRHRLAELSTEIEVAQHYLDRCVLALNSGELTVVDAAKAKWWCTELQGRVMDACVQLHGGYGYMLEYPIARAWQDSRVSRIYAGTTEIMKEIIGRSLELG</sequence>
<dbReference type="PROSITE" id="PS00073">
    <property type="entry name" value="ACYL_COA_DH_2"/>
    <property type="match status" value="1"/>
</dbReference>
<keyword evidence="6 10" id="KW-0560">Oxidoreductase</keyword>
<evidence type="ECO:0000256" key="8">
    <source>
        <dbReference type="ARBA" id="ARBA00040394"/>
    </source>
</evidence>
<dbReference type="Pfam" id="PF02770">
    <property type="entry name" value="Acyl-CoA_dh_M"/>
    <property type="match status" value="1"/>
</dbReference>
<dbReference type="GO" id="GO:0033539">
    <property type="term" value="P:fatty acid beta-oxidation using acyl-CoA dehydrogenase"/>
    <property type="evidence" value="ECO:0007669"/>
    <property type="project" value="TreeGrafter"/>
</dbReference>
<name>A0A1H4N3M8_9ACTN</name>
<comment type="pathway">
    <text evidence="2">Siderophore biosynthesis; mycobactin biosynthesis.</text>
</comment>
<dbReference type="FunFam" id="2.40.110.10:FF:000002">
    <property type="entry name" value="Acyl-CoA dehydrogenase fadE12"/>
    <property type="match status" value="1"/>
</dbReference>
<comment type="function">
    <text evidence="7">Catalyzes the dehydrogenation at the alpha-beta position of ACP-bound acyl chains. This results in the introduction of a double bond in the lipidic chain, which is further transferred to the epsilon-amino group of lysine residue in the mycobactin core by MbtK.</text>
</comment>
<evidence type="ECO:0000256" key="9">
    <source>
        <dbReference type="ARBA" id="ARBA00042660"/>
    </source>
</evidence>
<comment type="cofactor">
    <cofactor evidence="1 10">
        <name>FAD</name>
        <dbReference type="ChEBI" id="CHEBI:57692"/>
    </cofactor>
</comment>
<dbReference type="Pfam" id="PF02771">
    <property type="entry name" value="Acyl-CoA_dh_N"/>
    <property type="match status" value="1"/>
</dbReference>
<evidence type="ECO:0000256" key="3">
    <source>
        <dbReference type="ARBA" id="ARBA00009347"/>
    </source>
</evidence>
<dbReference type="STRING" id="67331.SAMN04490357_0677"/>
<dbReference type="GeneID" id="95509946"/>
<evidence type="ECO:0000256" key="4">
    <source>
        <dbReference type="ARBA" id="ARBA00022630"/>
    </source>
</evidence>
<organism evidence="14 15">
    <name type="scientific">Streptomyces misionensis</name>
    <dbReference type="NCBI Taxonomy" id="67331"/>
    <lineage>
        <taxon>Bacteria</taxon>
        <taxon>Bacillati</taxon>
        <taxon>Actinomycetota</taxon>
        <taxon>Actinomycetes</taxon>
        <taxon>Kitasatosporales</taxon>
        <taxon>Streptomycetaceae</taxon>
        <taxon>Streptomyces</taxon>
    </lineage>
</organism>
<dbReference type="AlphaFoldDB" id="A0A1H4N3M8"/>
<evidence type="ECO:0000259" key="12">
    <source>
        <dbReference type="Pfam" id="PF02770"/>
    </source>
</evidence>
<dbReference type="InterPro" id="IPR050741">
    <property type="entry name" value="Acyl-CoA_dehydrogenase"/>
</dbReference>
<evidence type="ECO:0000313" key="14">
    <source>
        <dbReference type="EMBL" id="SEB90060.1"/>
    </source>
</evidence>
<gene>
    <name evidence="14" type="ORF">SAMN04490357_0677</name>
</gene>
<feature type="domain" description="Acyl-CoA oxidase/dehydrogenase middle" evidence="12">
    <location>
        <begin position="125"/>
        <end position="218"/>
    </location>
</feature>
<dbReference type="Gene3D" id="1.10.540.10">
    <property type="entry name" value="Acyl-CoA dehydrogenase/oxidase, N-terminal domain"/>
    <property type="match status" value="1"/>
</dbReference>
<accession>A0A1H4N3M8</accession>
<evidence type="ECO:0000313" key="15">
    <source>
        <dbReference type="Proteomes" id="UP000182375"/>
    </source>
</evidence>
<proteinExistence type="inferred from homology"/>
<feature type="domain" description="Acyl-CoA dehydrogenase/oxidase C-terminal" evidence="11">
    <location>
        <begin position="231"/>
        <end position="379"/>
    </location>
</feature>
<dbReference type="InterPro" id="IPR036250">
    <property type="entry name" value="AcylCo_DH-like_C"/>
</dbReference>
<evidence type="ECO:0000259" key="11">
    <source>
        <dbReference type="Pfam" id="PF00441"/>
    </source>
</evidence>
<evidence type="ECO:0000256" key="2">
    <source>
        <dbReference type="ARBA" id="ARBA00005102"/>
    </source>
</evidence>
<dbReference type="SUPFAM" id="SSF47203">
    <property type="entry name" value="Acyl-CoA dehydrogenase C-terminal domain-like"/>
    <property type="match status" value="1"/>
</dbReference>
<dbReference type="Pfam" id="PF00441">
    <property type="entry name" value="Acyl-CoA_dh_1"/>
    <property type="match status" value="1"/>
</dbReference>
<dbReference type="GO" id="GO:0005737">
    <property type="term" value="C:cytoplasm"/>
    <property type="evidence" value="ECO:0007669"/>
    <property type="project" value="TreeGrafter"/>
</dbReference>
<dbReference type="InterPro" id="IPR006089">
    <property type="entry name" value="Acyl-CoA_DH_CS"/>
</dbReference>
<dbReference type="SUPFAM" id="SSF56645">
    <property type="entry name" value="Acyl-CoA dehydrogenase NM domain-like"/>
    <property type="match status" value="1"/>
</dbReference>
<protein>
    <recommendedName>
        <fullName evidence="8">Acyl-[acyl-carrier-protein] dehydrogenase MbtN</fullName>
    </recommendedName>
    <alternativeName>
        <fullName evidence="9">Mycobactin synthase protein N</fullName>
    </alternativeName>
</protein>
<evidence type="ECO:0000256" key="7">
    <source>
        <dbReference type="ARBA" id="ARBA00037085"/>
    </source>
</evidence>
<evidence type="ECO:0000256" key="6">
    <source>
        <dbReference type="ARBA" id="ARBA00023002"/>
    </source>
</evidence>
<dbReference type="RefSeq" id="WP_070021873.1">
    <property type="nucleotide sequence ID" value="NZ_FNTD01000004.1"/>
</dbReference>
<feature type="domain" description="Acyl-CoA dehydrogenase/oxidase N-terminal" evidence="13">
    <location>
        <begin position="8"/>
        <end position="121"/>
    </location>
</feature>
<dbReference type="EMBL" id="FNTD01000004">
    <property type="protein sequence ID" value="SEB90060.1"/>
    <property type="molecule type" value="Genomic_DNA"/>
</dbReference>
<dbReference type="Gene3D" id="1.20.140.10">
    <property type="entry name" value="Butyryl-CoA Dehydrogenase, subunit A, domain 3"/>
    <property type="match status" value="1"/>
</dbReference>
<dbReference type="InterPro" id="IPR009100">
    <property type="entry name" value="AcylCoA_DH/oxidase_NM_dom_sf"/>
</dbReference>
<dbReference type="InterPro" id="IPR009075">
    <property type="entry name" value="AcylCo_DH/oxidase_C"/>
</dbReference>
<reference evidence="14 15" key="1">
    <citation type="submission" date="2016-10" db="EMBL/GenBank/DDBJ databases">
        <authorList>
            <person name="de Groot N.N."/>
        </authorList>
    </citation>
    <scope>NUCLEOTIDE SEQUENCE [LARGE SCALE GENOMIC DNA]</scope>
    <source>
        <strain evidence="14 15">DSM 40306</strain>
    </source>
</reference>